<dbReference type="SUPFAM" id="SSF48208">
    <property type="entry name" value="Six-hairpin glycosidases"/>
    <property type="match status" value="1"/>
</dbReference>
<reference evidence="5" key="1">
    <citation type="journal article" date="2019" name="Int. J. Syst. Evol. Microbiol.">
        <title>The Global Catalogue of Microorganisms (GCM) 10K type strain sequencing project: providing services to taxonomists for standard genome sequencing and annotation.</title>
        <authorList>
            <consortium name="The Broad Institute Genomics Platform"/>
            <consortium name="The Broad Institute Genome Sequencing Center for Infectious Disease"/>
            <person name="Wu L."/>
            <person name="Ma J."/>
        </authorList>
    </citation>
    <scope>NUCLEOTIDE SEQUENCE [LARGE SCALE GENOMIC DNA]</scope>
    <source>
        <strain evidence="5">JCM 4087</strain>
    </source>
</reference>
<keyword evidence="5" id="KW-1185">Reference proteome</keyword>
<dbReference type="Pfam" id="PF17390">
    <property type="entry name" value="Bac_rhamnosid_C"/>
    <property type="match status" value="1"/>
</dbReference>
<dbReference type="Proteomes" id="UP001596091">
    <property type="component" value="Unassembled WGS sequence"/>
</dbReference>
<gene>
    <name evidence="4" type="ORF">ACFPT7_24630</name>
</gene>
<dbReference type="EMBL" id="JBHSPH010000020">
    <property type="protein sequence ID" value="MFC5865515.1"/>
    <property type="molecule type" value="Genomic_DNA"/>
</dbReference>
<dbReference type="PANTHER" id="PTHR34987">
    <property type="entry name" value="C, PUTATIVE (AFU_ORTHOLOGUE AFUA_3G02880)-RELATED"/>
    <property type="match status" value="1"/>
</dbReference>
<proteinExistence type="predicted"/>
<comment type="caution">
    <text evidence="4">The sequence shown here is derived from an EMBL/GenBank/DDBJ whole genome shotgun (WGS) entry which is preliminary data.</text>
</comment>
<feature type="domain" description="Alpha-L-rhamnosidase six-hairpin glycosidase" evidence="2">
    <location>
        <begin position="394"/>
        <end position="719"/>
    </location>
</feature>
<evidence type="ECO:0000256" key="1">
    <source>
        <dbReference type="SAM" id="SignalP"/>
    </source>
</evidence>
<keyword evidence="1" id="KW-0732">Signal</keyword>
<dbReference type="PANTHER" id="PTHR34987:SF2">
    <property type="entry name" value="B, PUTATIVE (AFU_ORTHOLOGUE AFUA_7G05040)-RELATED"/>
    <property type="match status" value="1"/>
</dbReference>
<accession>A0ABW1ENA8</accession>
<dbReference type="Gene3D" id="2.60.420.10">
    <property type="entry name" value="Maltose phosphorylase, domain 3"/>
    <property type="match status" value="1"/>
</dbReference>
<dbReference type="InterPro" id="IPR035398">
    <property type="entry name" value="Bac_rhamnosid_C"/>
</dbReference>
<dbReference type="Gene3D" id="2.60.120.260">
    <property type="entry name" value="Galactose-binding domain-like"/>
    <property type="match status" value="2"/>
</dbReference>
<name>A0ABW1ENA8_9BACT</name>
<feature type="domain" description="Alpha-L-rhamnosidase C-terminal" evidence="3">
    <location>
        <begin position="732"/>
        <end position="794"/>
    </location>
</feature>
<dbReference type="InterPro" id="IPR008928">
    <property type="entry name" value="6-hairpin_glycosidase_sf"/>
</dbReference>
<protein>
    <submittedName>
        <fullName evidence="4">Alpha-L-rhamnosidase C-terminal domain-containing protein</fullName>
    </submittedName>
</protein>
<evidence type="ECO:0000313" key="5">
    <source>
        <dbReference type="Proteomes" id="UP001596091"/>
    </source>
</evidence>
<dbReference type="Gene3D" id="1.50.10.10">
    <property type="match status" value="1"/>
</dbReference>
<dbReference type="SUPFAM" id="SSF49785">
    <property type="entry name" value="Galactose-binding domain-like"/>
    <property type="match status" value="1"/>
</dbReference>
<feature type="signal peptide" evidence="1">
    <location>
        <begin position="1"/>
        <end position="26"/>
    </location>
</feature>
<evidence type="ECO:0000259" key="3">
    <source>
        <dbReference type="Pfam" id="PF17390"/>
    </source>
</evidence>
<dbReference type="InterPro" id="IPR012341">
    <property type="entry name" value="6hp_glycosidase-like_sf"/>
</dbReference>
<sequence length="810" mass="90586">MHNSNRHIWLRLVLLSVFTASIGLSASDLFAQVEAPAPREHWTAQWISHPTAPLREPITLHFKKTFEVNQTPQHYIVHVSADNRFVLYLNGQRVGDGPARGDLSHWRYEDFDLAPMLKSGSNTLAAIVWNFGIYAPVAQMTERTGFLVQGDTDAEAAVNTNSSWMVEREPGQTPLSRKQNGLWVYFASGPGEVLRAASYDWDWKNPDVIGSHWVHAISALRENIYQGSGVAASRGVTADVPWQLVPDTLPHMAYVKEDAGHVVRTALPQAQSFPAQAVTIPAKTDVHILLDRSELTTAYPRLTFSGGNGSKITLIYAEALFDAKMHKGNRNEVGDRKAVGITDEIYPDGGDHRVFETLWWRTWRYLDIEVQTTDEPLTLDGLDAYYSAYPFDVKASFASSDPDLEKIWKIGWHTAQLDAHETYMDTPYYEQLQYSGDTRIQEMISYAVTGDDRLARQAIRALNDSRIPAGITASRYPSQLPQYIPPFSLLWIDSLHDYYMNRPDASFVKEILPGTRSVLEWFASYQHPDGLLGKTPWWTFIDWVETKKDFPSYDSKGETCLVTMQYIGALEDAIDLETALGSSAYAGIDKERLASAKRGVLNGCWDAKMGLFADSPAKDTFSQHTNMLAVLHDVAPKKDQQAILHKIIGSEIGDTAPPVPNLITASYYFRYYLARALDHAGMANEYLKTLGDWRGFLKLGFTTWPEQPGETRSDSHAWTAHPTYDLLALVTGIQPSSPGFKTVRIEPHLGDLTHLEATYPHPLGLIHVKYEVDGGQLHADIEIPSGLTGEFVWKGKSTRLAGGKASFNLK</sequence>
<dbReference type="InterPro" id="IPR008979">
    <property type="entry name" value="Galactose-bd-like_sf"/>
</dbReference>
<dbReference type="RefSeq" id="WP_263341781.1">
    <property type="nucleotide sequence ID" value="NZ_JAGSYH010000008.1"/>
</dbReference>
<dbReference type="InterPro" id="IPR035396">
    <property type="entry name" value="Bac_rhamnosid6H"/>
</dbReference>
<dbReference type="Pfam" id="PF17389">
    <property type="entry name" value="Bac_rhamnosid6H"/>
    <property type="match status" value="1"/>
</dbReference>
<organism evidence="4 5">
    <name type="scientific">Acidicapsa dinghuensis</name>
    <dbReference type="NCBI Taxonomy" id="2218256"/>
    <lineage>
        <taxon>Bacteria</taxon>
        <taxon>Pseudomonadati</taxon>
        <taxon>Acidobacteriota</taxon>
        <taxon>Terriglobia</taxon>
        <taxon>Terriglobales</taxon>
        <taxon>Acidobacteriaceae</taxon>
        <taxon>Acidicapsa</taxon>
    </lineage>
</organism>
<evidence type="ECO:0000259" key="2">
    <source>
        <dbReference type="Pfam" id="PF17389"/>
    </source>
</evidence>
<feature type="chain" id="PRO_5046950512" evidence="1">
    <location>
        <begin position="27"/>
        <end position="810"/>
    </location>
</feature>
<evidence type="ECO:0000313" key="4">
    <source>
        <dbReference type="EMBL" id="MFC5865515.1"/>
    </source>
</evidence>